<feature type="domain" description="Nucleotidyltransferase-like" evidence="1">
    <location>
        <begin position="104"/>
        <end position="310"/>
    </location>
</feature>
<dbReference type="InterPro" id="IPR058575">
    <property type="entry name" value="NTP_transf_8_dom"/>
</dbReference>
<evidence type="ECO:0000259" key="1">
    <source>
        <dbReference type="Pfam" id="PF12281"/>
    </source>
</evidence>
<proteinExistence type="predicted"/>
<accession>A0A6G4QYE6</accession>
<evidence type="ECO:0000313" key="2">
    <source>
        <dbReference type="EMBL" id="NGM50479.1"/>
    </source>
</evidence>
<dbReference type="InterPro" id="IPR022550">
    <property type="entry name" value="NTP_transf_8"/>
</dbReference>
<sequence length="338" mass="37450">MVERLPLSAHTSYAELMERLRLGRVSEYPPGSSFVSKTVKGRVYWYVQMPTGGAQSRRQVYVGPDSDDLRERIARHGEHRADHDDRRRLVAAIIASGAPRPDRTSAEIIQALSVAGAFRLRALLVGTVAFQTYAAHLGVRLPVTSLATMDLDIAQDFGIASNLDDTLDRPLLEVLRELDPRFAPVSYAFNASRTTSYALGERYRLDVLTTNRGAPRDEPSYLPTLGSDAVPLPFMDFLLRDPVETAVLHGGGVLVNAPSPPRYAVHKLIVSRDRKVNPEKGLKDRQQATQLIRALAEDDPYALRDAYAEARGRGEAWRKLLDEAVSLLPEDARTVLEG</sequence>
<dbReference type="AlphaFoldDB" id="A0A6G4QYE6"/>
<dbReference type="RefSeq" id="WP_165259155.1">
    <property type="nucleotide sequence ID" value="NZ_JAAKGT010000005.1"/>
</dbReference>
<protein>
    <recommendedName>
        <fullName evidence="1">Nucleotidyltransferase-like domain-containing protein</fullName>
    </recommendedName>
</protein>
<dbReference type="EMBL" id="JAAKGT010000005">
    <property type="protein sequence ID" value="NGM50479.1"/>
    <property type="molecule type" value="Genomic_DNA"/>
</dbReference>
<name>A0A6G4QYE6_9CAUL</name>
<dbReference type="PIRSF" id="PIRSF031854">
    <property type="entry name" value="UCP031854"/>
    <property type="match status" value="1"/>
</dbReference>
<organism evidence="2">
    <name type="scientific">Caulobacter sp. 602-2</name>
    <dbReference type="NCBI Taxonomy" id="2710887"/>
    <lineage>
        <taxon>Bacteria</taxon>
        <taxon>Pseudomonadati</taxon>
        <taxon>Pseudomonadota</taxon>
        <taxon>Alphaproteobacteria</taxon>
        <taxon>Caulobacterales</taxon>
        <taxon>Caulobacteraceae</taxon>
        <taxon>Caulobacter</taxon>
    </lineage>
</organism>
<dbReference type="Pfam" id="PF12281">
    <property type="entry name" value="NTP_transf_8"/>
    <property type="match status" value="1"/>
</dbReference>
<reference evidence="2" key="1">
    <citation type="submission" date="2020-02" db="EMBL/GenBank/DDBJ databases">
        <authorList>
            <person name="Gao J."/>
            <person name="Sun J."/>
        </authorList>
    </citation>
    <scope>NUCLEOTIDE SEQUENCE</scope>
    <source>
        <strain evidence="2">602-2</strain>
    </source>
</reference>
<comment type="caution">
    <text evidence="2">The sequence shown here is derived from an EMBL/GenBank/DDBJ whole genome shotgun (WGS) entry which is preliminary data.</text>
</comment>
<gene>
    <name evidence="2" type="ORF">G5B46_12740</name>
</gene>